<dbReference type="Proteomes" id="UP000621447">
    <property type="component" value="Unassembled WGS sequence"/>
</dbReference>
<proteinExistence type="predicted"/>
<keyword evidence="2" id="KW-1185">Reference proteome</keyword>
<gene>
    <name evidence="1" type="ORF">HRV97_08915</name>
</gene>
<sequence length="55" mass="5608">MIIVNLLILALLSAWMVQIALAVGAPAYLIARPLLQRISHAPAVTGVGTTGVGTA</sequence>
<dbReference type="EMBL" id="JABULH010000003">
    <property type="protein sequence ID" value="NTS65281.1"/>
    <property type="molecule type" value="Genomic_DNA"/>
</dbReference>
<comment type="caution">
    <text evidence="1">The sequence shown here is derived from an EMBL/GenBank/DDBJ whole genome shotgun (WGS) entry which is preliminary data.</text>
</comment>
<evidence type="ECO:0000313" key="2">
    <source>
        <dbReference type="Proteomes" id="UP000621447"/>
    </source>
</evidence>
<reference evidence="1 2" key="1">
    <citation type="submission" date="2020-06" db="EMBL/GenBank/DDBJ databases">
        <title>Sphingomonas hominis sp. nov., a member of the Sphingomonas, isolated from the hair of a 22-year-old girl.</title>
        <authorList>
            <person name="Zhang D.-F."/>
            <person name="Cui X.-W."/>
        </authorList>
    </citation>
    <scope>NUCLEOTIDE SEQUENCE [LARGE SCALE GENOMIC DNA]</scope>
    <source>
        <strain evidence="1 2">HHU CXW</strain>
    </source>
</reference>
<evidence type="ECO:0000313" key="1">
    <source>
        <dbReference type="EMBL" id="NTS65281.1"/>
    </source>
</evidence>
<organism evidence="1 2">
    <name type="scientific">Sphingomonas hominis</name>
    <dbReference type="NCBI Taxonomy" id="2741495"/>
    <lineage>
        <taxon>Bacteria</taxon>
        <taxon>Pseudomonadati</taxon>
        <taxon>Pseudomonadota</taxon>
        <taxon>Alphaproteobacteria</taxon>
        <taxon>Sphingomonadales</taxon>
        <taxon>Sphingomonadaceae</taxon>
        <taxon>Sphingomonas</taxon>
    </lineage>
</organism>
<dbReference type="RefSeq" id="WP_174193920.1">
    <property type="nucleotide sequence ID" value="NZ_JABULH010000003.1"/>
</dbReference>
<protein>
    <submittedName>
        <fullName evidence="1">Uncharacterized protein</fullName>
    </submittedName>
</protein>
<accession>A0ABX2JI68</accession>
<name>A0ABX2JI68_9SPHN</name>